<organism evidence="8 10">
    <name type="scientific">Leuconostoc gasicomitatum</name>
    <dbReference type="NCBI Taxonomy" id="115778"/>
    <lineage>
        <taxon>Bacteria</taxon>
        <taxon>Bacillati</taxon>
        <taxon>Bacillota</taxon>
        <taxon>Bacilli</taxon>
        <taxon>Lactobacillales</taxon>
        <taxon>Lactobacillaceae</taxon>
        <taxon>Leuconostoc</taxon>
        <taxon>Leuconostoc gelidum group</taxon>
    </lineage>
</organism>
<keyword evidence="2" id="KW-0805">Transcription regulation</keyword>
<evidence type="ECO:0000259" key="6">
    <source>
        <dbReference type="Pfam" id="PF04542"/>
    </source>
</evidence>
<evidence type="ECO:0000256" key="2">
    <source>
        <dbReference type="ARBA" id="ARBA00023015"/>
    </source>
</evidence>
<reference evidence="7 9" key="1">
    <citation type="submission" date="2015-12" db="EMBL/GenBank/DDBJ databases">
        <authorList>
            <person name="Andreevskaya M."/>
        </authorList>
    </citation>
    <scope>NUCLEOTIDE SEQUENCE [LARGE SCALE GENOMIC DNA]</scope>
    <source>
        <strain evidence="7 9">C122c</strain>
    </source>
</reference>
<proteinExistence type="inferred from homology"/>
<dbReference type="InterPro" id="IPR014284">
    <property type="entry name" value="RNA_pol_sigma-70_dom"/>
</dbReference>
<evidence type="ECO:0000313" key="8">
    <source>
        <dbReference type="EMBL" id="MBZ5961708.1"/>
    </source>
</evidence>
<evidence type="ECO:0000313" key="9">
    <source>
        <dbReference type="Proteomes" id="UP000199271"/>
    </source>
</evidence>
<dbReference type="GO" id="GO:0016987">
    <property type="term" value="F:sigma factor activity"/>
    <property type="evidence" value="ECO:0007669"/>
    <property type="project" value="UniProtKB-KW"/>
</dbReference>
<dbReference type="Pfam" id="PF04542">
    <property type="entry name" value="Sigma70_r2"/>
    <property type="match status" value="1"/>
</dbReference>
<comment type="similarity">
    <text evidence="1">Belongs to the sigma-70 factor family. ECF subfamily.</text>
</comment>
<dbReference type="GO" id="GO:0003677">
    <property type="term" value="F:DNA binding"/>
    <property type="evidence" value="ECO:0007669"/>
    <property type="project" value="UniProtKB-KW"/>
</dbReference>
<dbReference type="GO" id="GO:0006352">
    <property type="term" value="P:DNA-templated transcription initiation"/>
    <property type="evidence" value="ECO:0007669"/>
    <property type="project" value="InterPro"/>
</dbReference>
<dbReference type="OMA" id="EKIRAWM"/>
<dbReference type="Proteomes" id="UP000199271">
    <property type="component" value="Unassembled WGS sequence"/>
</dbReference>
<keyword evidence="3" id="KW-0731">Sigma factor</keyword>
<dbReference type="Gene3D" id="1.10.10.10">
    <property type="entry name" value="Winged helix-like DNA-binding domain superfamily/Winged helix DNA-binding domain"/>
    <property type="match status" value="1"/>
</dbReference>
<keyword evidence="5" id="KW-0804">Transcription</keyword>
<dbReference type="EMBL" id="FBSY01000017">
    <property type="protein sequence ID" value="CUW16394.1"/>
    <property type="molecule type" value="Genomic_DNA"/>
</dbReference>
<dbReference type="EMBL" id="JAHBFI010000001">
    <property type="protein sequence ID" value="MBZ5961708.1"/>
    <property type="molecule type" value="Genomic_DNA"/>
</dbReference>
<comment type="caution">
    <text evidence="8">The sequence shown here is derived from an EMBL/GenBank/DDBJ whole genome shotgun (WGS) entry which is preliminary data.</text>
</comment>
<dbReference type="RefSeq" id="WP_010386332.1">
    <property type="nucleotide sequence ID" value="NZ_BPKT01000001.1"/>
</dbReference>
<dbReference type="InterPro" id="IPR013325">
    <property type="entry name" value="RNA_pol_sigma_r2"/>
</dbReference>
<gene>
    <name evidence="7" type="ORF">C122C_1480</name>
    <name evidence="8" type="ORF">KIJ12_00755</name>
</gene>
<accession>A0A9Q3XS71</accession>
<dbReference type="GeneID" id="34301888"/>
<dbReference type="PANTHER" id="PTHR43133:SF8">
    <property type="entry name" value="RNA POLYMERASE SIGMA FACTOR HI_1459-RELATED"/>
    <property type="match status" value="1"/>
</dbReference>
<name>A0A9Q3XS71_9LACO</name>
<feature type="domain" description="RNA polymerase sigma-70 region 2" evidence="6">
    <location>
        <begin position="5"/>
        <end position="75"/>
    </location>
</feature>
<dbReference type="Gene3D" id="1.10.1740.10">
    <property type="match status" value="1"/>
</dbReference>
<dbReference type="InterPro" id="IPR013324">
    <property type="entry name" value="RNA_pol_sigma_r3/r4-like"/>
</dbReference>
<dbReference type="Proteomes" id="UP000752647">
    <property type="component" value="Unassembled WGS sequence"/>
</dbReference>
<reference evidence="8" key="2">
    <citation type="submission" date="2021-05" db="EMBL/GenBank/DDBJ databases">
        <title>Pangenome of Leuconostoc gelidum warrants species status for Leuconostoc gelidum subsp. gasicomitatum.</title>
        <authorList>
            <person name="Johansson P."/>
            <person name="Sade E."/>
            <person name="Hultman J."/>
            <person name="Auvinen P."/>
            <person name="Bjorkroth J."/>
        </authorList>
    </citation>
    <scope>NUCLEOTIDE SEQUENCE</scope>
    <source>
        <strain evidence="8">A.21.4</strain>
    </source>
</reference>
<dbReference type="InterPro" id="IPR036388">
    <property type="entry name" value="WH-like_DNA-bd_sf"/>
</dbReference>
<dbReference type="InterPro" id="IPR039425">
    <property type="entry name" value="RNA_pol_sigma-70-like"/>
</dbReference>
<protein>
    <submittedName>
        <fullName evidence="7 8">RNA polymerase sigma factor</fullName>
    </submittedName>
</protein>
<evidence type="ECO:0000313" key="10">
    <source>
        <dbReference type="Proteomes" id="UP000752647"/>
    </source>
</evidence>
<evidence type="ECO:0000256" key="3">
    <source>
        <dbReference type="ARBA" id="ARBA00023082"/>
    </source>
</evidence>
<evidence type="ECO:0000256" key="1">
    <source>
        <dbReference type="ARBA" id="ARBA00010641"/>
    </source>
</evidence>
<dbReference type="NCBIfam" id="TIGR02937">
    <property type="entry name" value="sigma70-ECF"/>
    <property type="match status" value="1"/>
</dbReference>
<dbReference type="SUPFAM" id="SSF88946">
    <property type="entry name" value="Sigma2 domain of RNA polymerase sigma factors"/>
    <property type="match status" value="1"/>
</dbReference>
<evidence type="ECO:0000256" key="5">
    <source>
        <dbReference type="ARBA" id="ARBA00023163"/>
    </source>
</evidence>
<keyword evidence="4" id="KW-0238">DNA-binding</keyword>
<sequence>MKINHYEKELINIANEIIGFLINNGAKKNDAQDIMQDVFVKLLQADILLAPDKLRPWLYRVALSRFYDIYRRQKRYRDILLEQYAQYSEVEPILADYSGLQRALEKLNDYQSALIVLYYDDRKHINDIAMIYDVSSSKIKVDLYRTRQQLKDIMMGYENE</sequence>
<dbReference type="SUPFAM" id="SSF88659">
    <property type="entry name" value="Sigma3 and sigma4 domains of RNA polymerase sigma factors"/>
    <property type="match status" value="1"/>
</dbReference>
<dbReference type="PANTHER" id="PTHR43133">
    <property type="entry name" value="RNA POLYMERASE ECF-TYPE SIGMA FACTO"/>
    <property type="match status" value="1"/>
</dbReference>
<evidence type="ECO:0000256" key="4">
    <source>
        <dbReference type="ARBA" id="ARBA00023125"/>
    </source>
</evidence>
<dbReference type="InterPro" id="IPR007627">
    <property type="entry name" value="RNA_pol_sigma70_r2"/>
</dbReference>
<dbReference type="AlphaFoldDB" id="A0A9Q3XS71"/>
<evidence type="ECO:0000313" key="7">
    <source>
        <dbReference type="EMBL" id="CUW16394.1"/>
    </source>
</evidence>
<keyword evidence="9" id="KW-1185">Reference proteome</keyword>